<evidence type="ECO:0000313" key="2">
    <source>
        <dbReference type="Proteomes" id="UP000708148"/>
    </source>
</evidence>
<name>A0A8S1JE76_9CHLO</name>
<gene>
    <name evidence="1" type="ORF">OSTQU699_LOCUS9365</name>
</gene>
<accession>A0A8S1JE76</accession>
<dbReference type="EMBL" id="CAJHUC010002574">
    <property type="protein sequence ID" value="CAD7704008.1"/>
    <property type="molecule type" value="Genomic_DNA"/>
</dbReference>
<dbReference type="Proteomes" id="UP000708148">
    <property type="component" value="Unassembled WGS sequence"/>
</dbReference>
<organism evidence="1 2">
    <name type="scientific">Ostreobium quekettii</name>
    <dbReference type="NCBI Taxonomy" id="121088"/>
    <lineage>
        <taxon>Eukaryota</taxon>
        <taxon>Viridiplantae</taxon>
        <taxon>Chlorophyta</taxon>
        <taxon>core chlorophytes</taxon>
        <taxon>Ulvophyceae</taxon>
        <taxon>TCBD clade</taxon>
        <taxon>Bryopsidales</taxon>
        <taxon>Ostreobineae</taxon>
        <taxon>Ostreobiaceae</taxon>
        <taxon>Ostreobium</taxon>
    </lineage>
</organism>
<sequence length="102" mass="11715">MLMKWLSGLRRACAKRHPLHRSAWRFVCCAVQQHECNLSWFCLSKIWPITSPVFQQFGDSVDGNTGVWAHNEYFLRVLKISPIEALLAKGAVAQLLWAQQSM</sequence>
<protein>
    <submittedName>
        <fullName evidence="1">Uncharacterized protein</fullName>
    </submittedName>
</protein>
<keyword evidence="2" id="KW-1185">Reference proteome</keyword>
<dbReference type="AlphaFoldDB" id="A0A8S1JE76"/>
<evidence type="ECO:0000313" key="1">
    <source>
        <dbReference type="EMBL" id="CAD7704008.1"/>
    </source>
</evidence>
<reference evidence="1" key="1">
    <citation type="submission" date="2020-12" db="EMBL/GenBank/DDBJ databases">
        <authorList>
            <person name="Iha C."/>
        </authorList>
    </citation>
    <scope>NUCLEOTIDE SEQUENCE</scope>
</reference>
<proteinExistence type="predicted"/>
<comment type="caution">
    <text evidence="1">The sequence shown here is derived from an EMBL/GenBank/DDBJ whole genome shotgun (WGS) entry which is preliminary data.</text>
</comment>